<evidence type="ECO:0000256" key="2">
    <source>
        <dbReference type="ARBA" id="ARBA00022603"/>
    </source>
</evidence>
<keyword evidence="7" id="KW-1185">Reference proteome</keyword>
<evidence type="ECO:0000256" key="1">
    <source>
        <dbReference type="ARBA" id="ARBA00011900"/>
    </source>
</evidence>
<feature type="non-terminal residue" evidence="6">
    <location>
        <position position="1"/>
    </location>
</feature>
<dbReference type="Proteomes" id="UP000238924">
    <property type="component" value="Unassembled WGS sequence"/>
</dbReference>
<evidence type="ECO:0000256" key="4">
    <source>
        <dbReference type="ARBA" id="ARBA00022691"/>
    </source>
</evidence>
<dbReference type="EC" id="2.1.1.72" evidence="1"/>
<evidence type="ECO:0000313" key="7">
    <source>
        <dbReference type="Proteomes" id="UP000238924"/>
    </source>
</evidence>
<dbReference type="InterPro" id="IPR002052">
    <property type="entry name" value="DNA_methylase_N6_adenine_CS"/>
</dbReference>
<organism evidence="6 7">
    <name type="scientific">Brachyspira murdochii</name>
    <dbReference type="NCBI Taxonomy" id="84378"/>
    <lineage>
        <taxon>Bacteria</taxon>
        <taxon>Pseudomonadati</taxon>
        <taxon>Spirochaetota</taxon>
        <taxon>Spirochaetia</taxon>
        <taxon>Brachyspirales</taxon>
        <taxon>Brachyspiraceae</taxon>
        <taxon>Brachyspira</taxon>
    </lineage>
</organism>
<dbReference type="EMBL" id="JJMJ01000187">
    <property type="protein sequence ID" value="PPS21377.1"/>
    <property type="molecule type" value="Genomic_DNA"/>
</dbReference>
<evidence type="ECO:0000256" key="5">
    <source>
        <dbReference type="ARBA" id="ARBA00047942"/>
    </source>
</evidence>
<dbReference type="GO" id="GO:0032259">
    <property type="term" value="P:methylation"/>
    <property type="evidence" value="ECO:0007669"/>
    <property type="project" value="UniProtKB-KW"/>
</dbReference>
<dbReference type="InterPro" id="IPR029063">
    <property type="entry name" value="SAM-dependent_MTases_sf"/>
</dbReference>
<sequence>NTIPKFDKLLDYLNIKNNYLFSDSNLELVLEYLNNIDSFEGFIYNNYTIGGTENKEYKRMYFSDENAKKIDAIRIEIDKWKNYNLINDNEYFILIASLIESVSFFSNVSGVYAAFQKKWDKRALKPFILKPINLIINEKENEVFFGNSINIIKNIKTDILYLDPPYNERQYAPNYHILETIARYDNPKIKGVSGMRDYSNQKSSFCNKKTALNDLEFIINNANYKYCILSYNNEGIMEKENIISVMSKVGKVDLIEFDYLKFKSNSNNNKKFIKEQLYILSI</sequence>
<keyword evidence="2 6" id="KW-0489">Methyltransferase</keyword>
<dbReference type="RefSeq" id="WP_104618916.1">
    <property type="nucleotide sequence ID" value="NZ_JJMJ01000187.1"/>
</dbReference>
<evidence type="ECO:0000256" key="3">
    <source>
        <dbReference type="ARBA" id="ARBA00022679"/>
    </source>
</evidence>
<reference evidence="6 7" key="1">
    <citation type="submission" date="2014-04" db="EMBL/GenBank/DDBJ databases">
        <title>Whole genome sequence of 'Brachyspira hampsonii' D13-03603F2.</title>
        <authorList>
            <person name="Patterson A.H."/>
            <person name="Chaban B."/>
            <person name="Fernando C."/>
            <person name="Harding J.C."/>
            <person name="Hill J.E."/>
        </authorList>
    </citation>
    <scope>NUCLEOTIDE SEQUENCE [LARGE SCALE GENOMIC DNA]</scope>
    <source>
        <strain evidence="6 7">D13-03603F2</strain>
    </source>
</reference>
<dbReference type="GO" id="GO:0008168">
    <property type="term" value="F:methyltransferase activity"/>
    <property type="evidence" value="ECO:0007669"/>
    <property type="project" value="UniProtKB-KW"/>
</dbReference>
<comment type="caution">
    <text evidence="6">The sequence shown here is derived from an EMBL/GenBank/DDBJ whole genome shotgun (WGS) entry which is preliminary data.</text>
</comment>
<dbReference type="PROSITE" id="PS00092">
    <property type="entry name" value="N6_MTASE"/>
    <property type="match status" value="1"/>
</dbReference>
<gene>
    <name evidence="6" type="ORF">DJ52_11360</name>
</gene>
<evidence type="ECO:0000313" key="6">
    <source>
        <dbReference type="EMBL" id="PPS21377.1"/>
    </source>
</evidence>
<protein>
    <recommendedName>
        <fullName evidence="1">site-specific DNA-methyltransferase (adenine-specific)</fullName>
        <ecNumber evidence="1">2.1.1.72</ecNumber>
    </recommendedName>
</protein>
<dbReference type="InterPro" id="IPR012327">
    <property type="entry name" value="MeTrfase_D12"/>
</dbReference>
<comment type="catalytic activity">
    <reaction evidence="5">
        <text>a 2'-deoxyadenosine in DNA + S-adenosyl-L-methionine = an N(6)-methyl-2'-deoxyadenosine in DNA + S-adenosyl-L-homocysteine + H(+)</text>
        <dbReference type="Rhea" id="RHEA:15197"/>
        <dbReference type="Rhea" id="RHEA-COMP:12418"/>
        <dbReference type="Rhea" id="RHEA-COMP:12419"/>
        <dbReference type="ChEBI" id="CHEBI:15378"/>
        <dbReference type="ChEBI" id="CHEBI:57856"/>
        <dbReference type="ChEBI" id="CHEBI:59789"/>
        <dbReference type="ChEBI" id="CHEBI:90615"/>
        <dbReference type="ChEBI" id="CHEBI:90616"/>
        <dbReference type="EC" id="2.1.1.72"/>
    </reaction>
</comment>
<proteinExistence type="predicted"/>
<dbReference type="Pfam" id="PF02086">
    <property type="entry name" value="MethyltransfD12"/>
    <property type="match status" value="1"/>
</dbReference>
<dbReference type="SUPFAM" id="SSF53335">
    <property type="entry name" value="S-adenosyl-L-methionine-dependent methyltransferases"/>
    <property type="match status" value="1"/>
</dbReference>
<name>A0ABX5B5C0_9SPIR</name>
<keyword evidence="3" id="KW-0808">Transferase</keyword>
<accession>A0ABX5B5C0</accession>
<keyword evidence="4" id="KW-0949">S-adenosyl-L-methionine</keyword>